<dbReference type="GO" id="GO:0005737">
    <property type="term" value="C:cytoplasm"/>
    <property type="evidence" value="ECO:0007669"/>
    <property type="project" value="UniProtKB-SubCell"/>
</dbReference>
<dbReference type="Pfam" id="PF00762">
    <property type="entry name" value="Ferrochelatase"/>
    <property type="match status" value="1"/>
</dbReference>
<keyword evidence="10" id="KW-1185">Reference proteome</keyword>
<dbReference type="HAMAP" id="MF_00323">
    <property type="entry name" value="Ferrochelatase"/>
    <property type="match status" value="1"/>
</dbReference>
<organism evidence="9 10">
    <name type="scientific">Salibacter halophilus</name>
    <dbReference type="NCBI Taxonomy" id="1803916"/>
    <lineage>
        <taxon>Bacteria</taxon>
        <taxon>Pseudomonadati</taxon>
        <taxon>Bacteroidota</taxon>
        <taxon>Flavobacteriia</taxon>
        <taxon>Flavobacteriales</taxon>
        <taxon>Salibacteraceae</taxon>
        <taxon>Salibacter</taxon>
    </lineage>
</organism>
<comment type="similarity">
    <text evidence="1 7 8">Belongs to the ferrochelatase family.</text>
</comment>
<dbReference type="Proteomes" id="UP000435357">
    <property type="component" value="Unassembled WGS sequence"/>
</dbReference>
<evidence type="ECO:0000256" key="6">
    <source>
        <dbReference type="ARBA" id="ARBA00024536"/>
    </source>
</evidence>
<dbReference type="CDD" id="cd00419">
    <property type="entry name" value="Ferrochelatase_C"/>
    <property type="match status" value="1"/>
</dbReference>
<evidence type="ECO:0000256" key="7">
    <source>
        <dbReference type="HAMAP-Rule" id="MF_00323"/>
    </source>
</evidence>
<dbReference type="RefSeq" id="WP_151168544.1">
    <property type="nucleotide sequence ID" value="NZ_WACR01000007.1"/>
</dbReference>
<keyword evidence="7" id="KW-0963">Cytoplasm</keyword>
<dbReference type="OrthoDB" id="9809741at2"/>
<comment type="catalytic activity">
    <reaction evidence="6">
        <text>Fe-coproporphyrin III + 2 H(+) = coproporphyrin III + Fe(2+)</text>
        <dbReference type="Rhea" id="RHEA:49572"/>
        <dbReference type="ChEBI" id="CHEBI:15378"/>
        <dbReference type="ChEBI" id="CHEBI:29033"/>
        <dbReference type="ChEBI" id="CHEBI:68438"/>
        <dbReference type="ChEBI" id="CHEBI:131725"/>
        <dbReference type="EC" id="4.99.1.9"/>
    </reaction>
    <physiologicalReaction direction="right-to-left" evidence="6">
        <dbReference type="Rhea" id="RHEA:49574"/>
    </physiologicalReaction>
</comment>
<keyword evidence="3 7" id="KW-0350">Heme biosynthesis</keyword>
<keyword evidence="2 7" id="KW-0408">Iron</keyword>
<evidence type="ECO:0000313" key="10">
    <source>
        <dbReference type="Proteomes" id="UP000435357"/>
    </source>
</evidence>
<dbReference type="InterPro" id="IPR001015">
    <property type="entry name" value="Ferrochelatase"/>
</dbReference>
<dbReference type="CDD" id="cd03411">
    <property type="entry name" value="Ferrochelatase_N"/>
    <property type="match status" value="1"/>
</dbReference>
<keyword evidence="5 7" id="KW-0627">Porphyrin biosynthesis</keyword>
<comment type="function">
    <text evidence="7">Catalyzes the ferrous insertion into protoporphyrin IX.</text>
</comment>
<comment type="pathway">
    <text evidence="7">Porphyrin-containing compound metabolism; protoheme biosynthesis; protoheme from protoporphyrin-IX: step 1/1.</text>
</comment>
<gene>
    <name evidence="7" type="primary">hemH</name>
    <name evidence="9" type="ORF">F3059_09360</name>
</gene>
<dbReference type="NCBIfam" id="TIGR00109">
    <property type="entry name" value="hemH"/>
    <property type="match status" value="1"/>
</dbReference>
<evidence type="ECO:0000256" key="1">
    <source>
        <dbReference type="ARBA" id="ARBA00007718"/>
    </source>
</evidence>
<dbReference type="InterPro" id="IPR033644">
    <property type="entry name" value="Ferrochelatase_C"/>
</dbReference>
<comment type="subcellular location">
    <subcellularLocation>
        <location evidence="7">Cytoplasm</location>
    </subcellularLocation>
</comment>
<dbReference type="SUPFAM" id="SSF53800">
    <property type="entry name" value="Chelatase"/>
    <property type="match status" value="1"/>
</dbReference>
<dbReference type="GO" id="GO:0006783">
    <property type="term" value="P:heme biosynthetic process"/>
    <property type="evidence" value="ECO:0007669"/>
    <property type="project" value="UniProtKB-UniRule"/>
</dbReference>
<feature type="binding site" evidence="7">
    <location>
        <position position="293"/>
    </location>
    <ligand>
        <name>Fe(2+)</name>
        <dbReference type="ChEBI" id="CHEBI:29033"/>
    </ligand>
</feature>
<dbReference type="EMBL" id="WACR01000007">
    <property type="protein sequence ID" value="KAB1063765.1"/>
    <property type="molecule type" value="Genomic_DNA"/>
</dbReference>
<protein>
    <recommendedName>
        <fullName evidence="7">Ferrochelatase</fullName>
        <ecNumber evidence="7">4.98.1.1</ecNumber>
    </recommendedName>
    <alternativeName>
        <fullName evidence="7">Heme synthase</fullName>
    </alternativeName>
    <alternativeName>
        <fullName evidence="7">Protoheme ferro-lyase</fullName>
    </alternativeName>
</protein>
<dbReference type="GO" id="GO:0046872">
    <property type="term" value="F:metal ion binding"/>
    <property type="evidence" value="ECO:0007669"/>
    <property type="project" value="UniProtKB-KW"/>
</dbReference>
<name>A0A6N6M3N8_9FLAO</name>
<reference evidence="9 10" key="1">
    <citation type="submission" date="2019-09" db="EMBL/GenBank/DDBJ databases">
        <title>Genomes of Cryomorphaceae.</title>
        <authorList>
            <person name="Bowman J.P."/>
        </authorList>
    </citation>
    <scope>NUCLEOTIDE SEQUENCE [LARGE SCALE GENOMIC DNA]</scope>
    <source>
        <strain evidence="9 10">KCTC 52047</strain>
    </source>
</reference>
<dbReference type="EC" id="4.98.1.1" evidence="7"/>
<proteinExistence type="inferred from homology"/>
<evidence type="ECO:0000256" key="8">
    <source>
        <dbReference type="RuleBase" id="RU004185"/>
    </source>
</evidence>
<feature type="binding site" evidence="7">
    <location>
        <position position="192"/>
    </location>
    <ligand>
        <name>Fe(2+)</name>
        <dbReference type="ChEBI" id="CHEBI:29033"/>
    </ligand>
</feature>
<dbReference type="UniPathway" id="UPA00252">
    <property type="reaction ID" value="UER00325"/>
</dbReference>
<evidence type="ECO:0000256" key="2">
    <source>
        <dbReference type="ARBA" id="ARBA00023004"/>
    </source>
</evidence>
<dbReference type="PANTHER" id="PTHR11108">
    <property type="entry name" value="FERROCHELATASE"/>
    <property type="match status" value="1"/>
</dbReference>
<comment type="catalytic activity">
    <reaction evidence="7">
        <text>heme b + 2 H(+) = protoporphyrin IX + Fe(2+)</text>
        <dbReference type="Rhea" id="RHEA:22584"/>
        <dbReference type="ChEBI" id="CHEBI:15378"/>
        <dbReference type="ChEBI" id="CHEBI:29033"/>
        <dbReference type="ChEBI" id="CHEBI:57306"/>
        <dbReference type="ChEBI" id="CHEBI:60344"/>
        <dbReference type="EC" id="4.98.1.1"/>
    </reaction>
</comment>
<dbReference type="Gene3D" id="3.40.50.1400">
    <property type="match status" value="2"/>
</dbReference>
<evidence type="ECO:0000313" key="9">
    <source>
        <dbReference type="EMBL" id="KAB1063765.1"/>
    </source>
</evidence>
<evidence type="ECO:0000256" key="5">
    <source>
        <dbReference type="ARBA" id="ARBA00023244"/>
    </source>
</evidence>
<dbReference type="AlphaFoldDB" id="A0A6N6M3N8"/>
<dbReference type="PANTHER" id="PTHR11108:SF1">
    <property type="entry name" value="FERROCHELATASE, MITOCHONDRIAL"/>
    <property type="match status" value="1"/>
</dbReference>
<comment type="caution">
    <text evidence="9">The sequence shown here is derived from an EMBL/GenBank/DDBJ whole genome shotgun (WGS) entry which is preliminary data.</text>
</comment>
<sequence>MQKKVGVLLVNLGTPDNPGVSAVRKYLFQFLNDPRVIDLPWLARAILVNLIIVPFRSFSSSKIYKMLWDDRGSSLLYLGEDLRDELQKKMPDHIDVHLAMRYQSPSMESVLEKMRIKNYDQIIILPLYPQYASSTTGSTLERAMKIMKKWYVIPEVSMVSQYWDHPGFIDAFVERGKQFNIDDYDHVIFSYHGLPVRQVDKVYDDGLPCDEHDCETKITELNKFCYKATCFATTRALVSRLNIPESKYTVAFQSRLDKNWLEPFSDKIVEEQAKKGAKKLLVFSPAFTADCLETTVEIGDEYVEIFEENGGEKLDLVPSLNVHPKWVETLENIVKKRAIA</sequence>
<dbReference type="GO" id="GO:0004325">
    <property type="term" value="F:ferrochelatase activity"/>
    <property type="evidence" value="ECO:0007669"/>
    <property type="project" value="UniProtKB-UniRule"/>
</dbReference>
<keyword evidence="7" id="KW-0479">Metal-binding</keyword>
<dbReference type="InterPro" id="IPR033659">
    <property type="entry name" value="Ferrochelatase_N"/>
</dbReference>
<evidence type="ECO:0000256" key="4">
    <source>
        <dbReference type="ARBA" id="ARBA00023239"/>
    </source>
</evidence>
<keyword evidence="4 7" id="KW-0456">Lyase</keyword>
<evidence type="ECO:0000256" key="3">
    <source>
        <dbReference type="ARBA" id="ARBA00023133"/>
    </source>
</evidence>
<accession>A0A6N6M3N8</accession>